<protein>
    <submittedName>
        <fullName evidence="3">Esterase 1</fullName>
    </submittedName>
</protein>
<keyword evidence="1" id="KW-0732">Signal</keyword>
<dbReference type="EMBL" id="JARJLG010000037">
    <property type="protein sequence ID" value="KAJ7764618.1"/>
    <property type="molecule type" value="Genomic_DNA"/>
</dbReference>
<name>A0AAD7JJH7_9AGAR</name>
<evidence type="ECO:0000256" key="1">
    <source>
        <dbReference type="SAM" id="SignalP"/>
    </source>
</evidence>
<evidence type="ECO:0000313" key="4">
    <source>
        <dbReference type="Proteomes" id="UP001215280"/>
    </source>
</evidence>
<dbReference type="SUPFAM" id="SSF53474">
    <property type="entry name" value="alpha/beta-Hydrolases"/>
    <property type="match status" value="1"/>
</dbReference>
<dbReference type="InterPro" id="IPR050309">
    <property type="entry name" value="Type-B_Carboxylest/Lipase"/>
</dbReference>
<sequence>MPPATVLFFLLSLVSVGSATPQLEVQLGNTTVIGTTSGSCVEFFGGIPFAEPPTGAQRLNTPVLKTQLPSGEFDATNFGPFCLQPGIPPDLVSEDCLTLNIFRPCGLSSDASLPVLFWTYGGGFTGGGSPQYNASAIVTQSMARGTPIVYVSWNYRLGPLGFPQGSEASENGILNLGLQDQLACLEWVQHCIKAFGGDPSRVTMSGQSSGAIMTSILLFWPNITNLARAAIFESGSAASAGVFTADERGEIDWQNFVGGVPACNGTQNTNDTLACLRSVGSADILTGWSAASSQTEFMFPWIPVVDGCFLSTLPSILWSNGNFSRLPCITGTVLDEGTLFTGNYSFADSMISNFIIANFSPPFMQTSSTSDLQAAAQTILQLYPNDPTLGSPFDTGNDTFGLSVPYKRVAAIEGDISFQSQRRLWAQTAAAQNVSVYVYMFTQPQSQAPPSLGVYHGSDVPFVYGAAGPVGSSNGNLSGMMMDYWVSFVSSLDPNDGLGAPRPTWSAYTSASQSLMQLNGDNTTMIPDDYRQDQIQYIVNNSATFHH</sequence>
<evidence type="ECO:0000313" key="3">
    <source>
        <dbReference type="EMBL" id="KAJ7764618.1"/>
    </source>
</evidence>
<evidence type="ECO:0000259" key="2">
    <source>
        <dbReference type="Pfam" id="PF00135"/>
    </source>
</evidence>
<dbReference type="InterPro" id="IPR019819">
    <property type="entry name" value="Carboxylesterase_B_CS"/>
</dbReference>
<dbReference type="PANTHER" id="PTHR11559">
    <property type="entry name" value="CARBOXYLESTERASE"/>
    <property type="match status" value="1"/>
</dbReference>
<feature type="domain" description="Carboxylesterase type B" evidence="2">
    <location>
        <begin position="31"/>
        <end position="534"/>
    </location>
</feature>
<comment type="caution">
    <text evidence="3">The sequence shown here is derived from an EMBL/GenBank/DDBJ whole genome shotgun (WGS) entry which is preliminary data.</text>
</comment>
<dbReference type="Pfam" id="PF00135">
    <property type="entry name" value="COesterase"/>
    <property type="match status" value="1"/>
</dbReference>
<dbReference type="PROSITE" id="PS00941">
    <property type="entry name" value="CARBOXYLESTERASE_B_2"/>
    <property type="match status" value="1"/>
</dbReference>
<organism evidence="3 4">
    <name type="scientific">Mycena maculata</name>
    <dbReference type="NCBI Taxonomy" id="230809"/>
    <lineage>
        <taxon>Eukaryota</taxon>
        <taxon>Fungi</taxon>
        <taxon>Dikarya</taxon>
        <taxon>Basidiomycota</taxon>
        <taxon>Agaricomycotina</taxon>
        <taxon>Agaricomycetes</taxon>
        <taxon>Agaricomycetidae</taxon>
        <taxon>Agaricales</taxon>
        <taxon>Marasmiineae</taxon>
        <taxon>Mycenaceae</taxon>
        <taxon>Mycena</taxon>
    </lineage>
</organism>
<accession>A0AAD7JJH7</accession>
<dbReference type="AlphaFoldDB" id="A0AAD7JJH7"/>
<dbReference type="InterPro" id="IPR002018">
    <property type="entry name" value="CarbesteraseB"/>
</dbReference>
<dbReference type="Proteomes" id="UP001215280">
    <property type="component" value="Unassembled WGS sequence"/>
</dbReference>
<feature type="chain" id="PRO_5042203236" evidence="1">
    <location>
        <begin position="20"/>
        <end position="547"/>
    </location>
</feature>
<feature type="signal peptide" evidence="1">
    <location>
        <begin position="1"/>
        <end position="19"/>
    </location>
</feature>
<dbReference type="Gene3D" id="3.40.50.1820">
    <property type="entry name" value="alpha/beta hydrolase"/>
    <property type="match status" value="1"/>
</dbReference>
<reference evidence="3" key="1">
    <citation type="submission" date="2023-03" db="EMBL/GenBank/DDBJ databases">
        <title>Massive genome expansion in bonnet fungi (Mycena s.s.) driven by repeated elements and novel gene families across ecological guilds.</title>
        <authorList>
            <consortium name="Lawrence Berkeley National Laboratory"/>
            <person name="Harder C.B."/>
            <person name="Miyauchi S."/>
            <person name="Viragh M."/>
            <person name="Kuo A."/>
            <person name="Thoen E."/>
            <person name="Andreopoulos B."/>
            <person name="Lu D."/>
            <person name="Skrede I."/>
            <person name="Drula E."/>
            <person name="Henrissat B."/>
            <person name="Morin E."/>
            <person name="Kohler A."/>
            <person name="Barry K."/>
            <person name="LaButti K."/>
            <person name="Morin E."/>
            <person name="Salamov A."/>
            <person name="Lipzen A."/>
            <person name="Mereny Z."/>
            <person name="Hegedus B."/>
            <person name="Baldrian P."/>
            <person name="Stursova M."/>
            <person name="Weitz H."/>
            <person name="Taylor A."/>
            <person name="Grigoriev I.V."/>
            <person name="Nagy L.G."/>
            <person name="Martin F."/>
            <person name="Kauserud H."/>
        </authorList>
    </citation>
    <scope>NUCLEOTIDE SEQUENCE</scope>
    <source>
        <strain evidence="3">CBHHK188m</strain>
    </source>
</reference>
<gene>
    <name evidence="3" type="ORF">DFH07DRAFT_379554</name>
</gene>
<keyword evidence="4" id="KW-1185">Reference proteome</keyword>
<dbReference type="InterPro" id="IPR029058">
    <property type="entry name" value="AB_hydrolase_fold"/>
</dbReference>
<proteinExistence type="predicted"/>